<name>A0A0K9Q2J2_ZOSMR</name>
<dbReference type="AlphaFoldDB" id="A0A0K9Q2J2"/>
<evidence type="ECO:0000313" key="1">
    <source>
        <dbReference type="EMBL" id="KMZ75493.1"/>
    </source>
</evidence>
<dbReference type="EMBL" id="LFYR01000167">
    <property type="protein sequence ID" value="KMZ75493.1"/>
    <property type="molecule type" value="Genomic_DNA"/>
</dbReference>
<dbReference type="Proteomes" id="UP000036987">
    <property type="component" value="Unassembled WGS sequence"/>
</dbReference>
<accession>A0A0K9Q2J2</accession>
<comment type="caution">
    <text evidence="1">The sequence shown here is derived from an EMBL/GenBank/DDBJ whole genome shotgun (WGS) entry which is preliminary data.</text>
</comment>
<sequence>MVKRIKERYVNQVRRKHDLILREQIDLNKLIRRKISKEECLEFNKLMERAASDGMITLDNDFCDSASLISITGYMLVKGPVLKKKMICDHMRHRLVKFLHPIQML</sequence>
<keyword evidence="2" id="KW-1185">Reference proteome</keyword>
<proteinExistence type="predicted"/>
<organism evidence="1 2">
    <name type="scientific">Zostera marina</name>
    <name type="common">Eelgrass</name>
    <dbReference type="NCBI Taxonomy" id="29655"/>
    <lineage>
        <taxon>Eukaryota</taxon>
        <taxon>Viridiplantae</taxon>
        <taxon>Streptophyta</taxon>
        <taxon>Embryophyta</taxon>
        <taxon>Tracheophyta</taxon>
        <taxon>Spermatophyta</taxon>
        <taxon>Magnoliopsida</taxon>
        <taxon>Liliopsida</taxon>
        <taxon>Zosteraceae</taxon>
        <taxon>Zostera</taxon>
    </lineage>
</organism>
<gene>
    <name evidence="1" type="ORF">ZOSMA_114G00900</name>
</gene>
<protein>
    <submittedName>
        <fullName evidence="1">Uncharacterized protein</fullName>
    </submittedName>
</protein>
<evidence type="ECO:0000313" key="2">
    <source>
        <dbReference type="Proteomes" id="UP000036987"/>
    </source>
</evidence>
<reference evidence="2" key="1">
    <citation type="journal article" date="2016" name="Nature">
        <title>The genome of the seagrass Zostera marina reveals angiosperm adaptation to the sea.</title>
        <authorList>
            <person name="Olsen J.L."/>
            <person name="Rouze P."/>
            <person name="Verhelst B."/>
            <person name="Lin Y.-C."/>
            <person name="Bayer T."/>
            <person name="Collen J."/>
            <person name="Dattolo E."/>
            <person name="De Paoli E."/>
            <person name="Dittami S."/>
            <person name="Maumus F."/>
            <person name="Michel G."/>
            <person name="Kersting A."/>
            <person name="Lauritano C."/>
            <person name="Lohaus R."/>
            <person name="Toepel M."/>
            <person name="Tonon T."/>
            <person name="Vanneste K."/>
            <person name="Amirebrahimi M."/>
            <person name="Brakel J."/>
            <person name="Bostroem C."/>
            <person name="Chovatia M."/>
            <person name="Grimwood J."/>
            <person name="Jenkins J.W."/>
            <person name="Jueterbock A."/>
            <person name="Mraz A."/>
            <person name="Stam W.T."/>
            <person name="Tice H."/>
            <person name="Bornberg-Bauer E."/>
            <person name="Green P.J."/>
            <person name="Pearson G.A."/>
            <person name="Procaccini G."/>
            <person name="Duarte C.M."/>
            <person name="Schmutz J."/>
            <person name="Reusch T.B.H."/>
            <person name="Van de Peer Y."/>
        </authorList>
    </citation>
    <scope>NUCLEOTIDE SEQUENCE [LARGE SCALE GENOMIC DNA]</scope>
    <source>
        <strain evidence="2">cv. Finnish</strain>
    </source>
</reference>